<evidence type="ECO:0000256" key="1">
    <source>
        <dbReference type="ARBA" id="ARBA00004604"/>
    </source>
</evidence>
<dbReference type="Proteomes" id="UP000076798">
    <property type="component" value="Unassembled WGS sequence"/>
</dbReference>
<evidence type="ECO:0000256" key="3">
    <source>
        <dbReference type="ARBA" id="ARBA00022517"/>
    </source>
</evidence>
<evidence type="ECO:0000313" key="8">
    <source>
        <dbReference type="Proteomes" id="UP000076798"/>
    </source>
</evidence>
<dbReference type="GO" id="GO:0006364">
    <property type="term" value="P:rRNA processing"/>
    <property type="evidence" value="ECO:0007669"/>
    <property type="project" value="InterPro"/>
</dbReference>
<dbReference type="STRING" id="1314776.A0A166EL68"/>
<dbReference type="EMBL" id="KV428042">
    <property type="protein sequence ID" value="KZT39713.1"/>
    <property type="molecule type" value="Genomic_DNA"/>
</dbReference>
<evidence type="ECO:0000256" key="2">
    <source>
        <dbReference type="ARBA" id="ARBA00006369"/>
    </source>
</evidence>
<dbReference type="PANTHER" id="PTHR13634">
    <property type="entry name" value="RIBOSOME BIOGENESIS PROTEIN BRIX"/>
    <property type="match status" value="1"/>
</dbReference>
<feature type="compositionally biased region" description="Basic and acidic residues" evidence="5">
    <location>
        <begin position="250"/>
        <end position="275"/>
    </location>
</feature>
<keyword evidence="3" id="KW-0690">Ribosome biogenesis</keyword>
<comment type="similarity">
    <text evidence="2">Belongs to the BRX1 family.</text>
</comment>
<feature type="region of interest" description="Disordered" evidence="5">
    <location>
        <begin position="243"/>
        <end position="275"/>
    </location>
</feature>
<sequence length="275" mass="31590">MEDATDAQPVVKKRRNKQRVLLLSSRGITHRMRHLMNDLEALLPQVKKDSKLDSKSQLQLLPELADLNNCNNALYFEARRHEDLYMWAAKTPNGPSIKLHVQNVHTMDELKMTGNCLKGSRGILSFDKSFDETEWGRLVKEVFTHIFGVPPGARRAKPFIDHVLTFSLLDNKIWFRNYQIIEKDPAQPNGPPQTSMVEIGPRFVMTPIRIFEGAFGGATVFSNPEFVSPAAVRSALRREQGQKYRVRKTAQAERSTRREDRRLEEDEFATRKVFG</sequence>
<accession>A0A166EL68</accession>
<proteinExistence type="inferred from homology"/>
<evidence type="ECO:0000259" key="6">
    <source>
        <dbReference type="PROSITE" id="PS50833"/>
    </source>
</evidence>
<dbReference type="InterPro" id="IPR007109">
    <property type="entry name" value="Brix"/>
</dbReference>
<dbReference type="Pfam" id="PF04427">
    <property type="entry name" value="Brix"/>
    <property type="match status" value="1"/>
</dbReference>
<dbReference type="SUPFAM" id="SSF52954">
    <property type="entry name" value="Class II aaRS ABD-related"/>
    <property type="match status" value="1"/>
</dbReference>
<dbReference type="InterPro" id="IPR026532">
    <property type="entry name" value="BRX1"/>
</dbReference>
<evidence type="ECO:0000256" key="4">
    <source>
        <dbReference type="ARBA" id="ARBA00023242"/>
    </source>
</evidence>
<reference evidence="7 8" key="1">
    <citation type="journal article" date="2016" name="Mol. Biol. Evol.">
        <title>Comparative Genomics of Early-Diverging Mushroom-Forming Fungi Provides Insights into the Origins of Lignocellulose Decay Capabilities.</title>
        <authorList>
            <person name="Nagy L.G."/>
            <person name="Riley R."/>
            <person name="Tritt A."/>
            <person name="Adam C."/>
            <person name="Daum C."/>
            <person name="Floudas D."/>
            <person name="Sun H."/>
            <person name="Yadav J.S."/>
            <person name="Pangilinan J."/>
            <person name="Larsson K.H."/>
            <person name="Matsuura K."/>
            <person name="Barry K."/>
            <person name="Labutti K."/>
            <person name="Kuo R."/>
            <person name="Ohm R.A."/>
            <person name="Bhattacharya S.S."/>
            <person name="Shirouzu T."/>
            <person name="Yoshinaga Y."/>
            <person name="Martin F.M."/>
            <person name="Grigoriev I.V."/>
            <person name="Hibbett D.S."/>
        </authorList>
    </citation>
    <scope>NUCLEOTIDE SEQUENCE [LARGE SCALE GENOMIC DNA]</scope>
    <source>
        <strain evidence="7 8">HHB10207 ss-3</strain>
    </source>
</reference>
<gene>
    <name evidence="7" type="ORF">SISSUDRAFT_984453</name>
</gene>
<dbReference type="GO" id="GO:0000027">
    <property type="term" value="P:ribosomal large subunit assembly"/>
    <property type="evidence" value="ECO:0007669"/>
    <property type="project" value="TreeGrafter"/>
</dbReference>
<protein>
    <submittedName>
        <fullName evidence="7">Brix-domain-containing protein</fullName>
    </submittedName>
</protein>
<keyword evidence="8" id="KW-1185">Reference proteome</keyword>
<dbReference type="GO" id="GO:0019843">
    <property type="term" value="F:rRNA binding"/>
    <property type="evidence" value="ECO:0007669"/>
    <property type="project" value="InterPro"/>
</dbReference>
<evidence type="ECO:0000256" key="5">
    <source>
        <dbReference type="SAM" id="MobiDB-lite"/>
    </source>
</evidence>
<dbReference type="GO" id="GO:0005730">
    <property type="term" value="C:nucleolus"/>
    <property type="evidence" value="ECO:0007669"/>
    <property type="project" value="UniProtKB-SubCell"/>
</dbReference>
<evidence type="ECO:0000313" key="7">
    <source>
        <dbReference type="EMBL" id="KZT39713.1"/>
    </source>
</evidence>
<comment type="subcellular location">
    <subcellularLocation>
        <location evidence="1">Nucleus</location>
        <location evidence="1">Nucleolus</location>
    </subcellularLocation>
</comment>
<dbReference type="FunFam" id="3.40.50.10480:FF:000009">
    <property type="entry name" value="Ribosome biogenesis protein, putative"/>
    <property type="match status" value="1"/>
</dbReference>
<dbReference type="OrthoDB" id="1638493at2759"/>
<feature type="domain" description="Brix" evidence="6">
    <location>
        <begin position="18"/>
        <end position="216"/>
    </location>
</feature>
<name>A0A166EL68_9AGAM</name>
<dbReference type="PANTHER" id="PTHR13634:SF0">
    <property type="entry name" value="RIBOSOME BIOGENESIS PROTEIN BRX1 HOMOLOG"/>
    <property type="match status" value="1"/>
</dbReference>
<organism evidence="7 8">
    <name type="scientific">Sistotremastrum suecicum HHB10207 ss-3</name>
    <dbReference type="NCBI Taxonomy" id="1314776"/>
    <lineage>
        <taxon>Eukaryota</taxon>
        <taxon>Fungi</taxon>
        <taxon>Dikarya</taxon>
        <taxon>Basidiomycota</taxon>
        <taxon>Agaricomycotina</taxon>
        <taxon>Agaricomycetes</taxon>
        <taxon>Sistotremastrales</taxon>
        <taxon>Sistotremastraceae</taxon>
        <taxon>Sistotremastrum</taxon>
    </lineage>
</organism>
<dbReference type="AlphaFoldDB" id="A0A166EL68"/>
<dbReference type="PROSITE" id="PS50833">
    <property type="entry name" value="BRIX"/>
    <property type="match status" value="1"/>
</dbReference>
<dbReference type="SMART" id="SM00879">
    <property type="entry name" value="Brix"/>
    <property type="match status" value="1"/>
</dbReference>
<keyword evidence="4" id="KW-0539">Nucleus</keyword>